<gene>
    <name evidence="6" type="ORF">K0504_14790</name>
</gene>
<proteinExistence type="inferred from homology"/>
<comment type="catalytic activity">
    <reaction evidence="4">
        <text>a uridine in RNA = a pseudouridine in RNA</text>
        <dbReference type="Rhea" id="RHEA:48348"/>
        <dbReference type="Rhea" id="RHEA-COMP:12068"/>
        <dbReference type="Rhea" id="RHEA-COMP:12069"/>
        <dbReference type="ChEBI" id="CHEBI:65314"/>
        <dbReference type="ChEBI" id="CHEBI:65315"/>
    </reaction>
</comment>
<dbReference type="NCBIfam" id="TIGR00005">
    <property type="entry name" value="rluA_subfam"/>
    <property type="match status" value="1"/>
</dbReference>
<comment type="similarity">
    <text evidence="1 4">Belongs to the pseudouridine synthase RluA family.</text>
</comment>
<reference evidence="6" key="1">
    <citation type="submission" date="2021-07" db="EMBL/GenBank/DDBJ databases">
        <title>Neiella marina sp. nov., isolated from the intestinal content of sea cucumber Apostichopus japonicus.</title>
        <authorList>
            <person name="Bai X."/>
        </authorList>
    </citation>
    <scope>NUCLEOTIDE SEQUENCE</scope>
    <source>
        <strain evidence="6">126</strain>
    </source>
</reference>
<evidence type="ECO:0000259" key="5">
    <source>
        <dbReference type="Pfam" id="PF00849"/>
    </source>
</evidence>
<keyword evidence="3 4" id="KW-0413">Isomerase</keyword>
<organism evidence="6 7">
    <name type="scientific">Neiella holothuriorum</name>
    <dbReference type="NCBI Taxonomy" id="2870530"/>
    <lineage>
        <taxon>Bacteria</taxon>
        <taxon>Pseudomonadati</taxon>
        <taxon>Pseudomonadota</taxon>
        <taxon>Gammaproteobacteria</taxon>
        <taxon>Alteromonadales</taxon>
        <taxon>Echinimonadaceae</taxon>
        <taxon>Neiella</taxon>
    </lineage>
</organism>
<dbReference type="CDD" id="cd02869">
    <property type="entry name" value="PseudoU_synth_RluA_like"/>
    <property type="match status" value="1"/>
</dbReference>
<feature type="domain" description="Pseudouridine synthase RsuA/RluA-like" evidence="5">
    <location>
        <begin position="22"/>
        <end position="169"/>
    </location>
</feature>
<evidence type="ECO:0000256" key="1">
    <source>
        <dbReference type="ARBA" id="ARBA00010876"/>
    </source>
</evidence>
<dbReference type="Pfam" id="PF00849">
    <property type="entry name" value="PseudoU_synth_2"/>
    <property type="match status" value="1"/>
</dbReference>
<evidence type="ECO:0000256" key="2">
    <source>
        <dbReference type="ARBA" id="ARBA00022694"/>
    </source>
</evidence>
<comment type="caution">
    <text evidence="6">The sequence shown here is derived from an EMBL/GenBank/DDBJ whole genome shotgun (WGS) entry which is preliminary data.</text>
</comment>
<evidence type="ECO:0000313" key="7">
    <source>
        <dbReference type="Proteomes" id="UP001166251"/>
    </source>
</evidence>
<dbReference type="Gene3D" id="3.30.2350.10">
    <property type="entry name" value="Pseudouridine synthase"/>
    <property type="match status" value="1"/>
</dbReference>
<dbReference type="InterPro" id="IPR050188">
    <property type="entry name" value="RluA_PseudoU_synthase"/>
</dbReference>
<protein>
    <recommendedName>
        <fullName evidence="4">Pseudouridine synthase</fullName>
        <ecNumber evidence="4">5.4.99.-</ecNumber>
    </recommendedName>
</protein>
<sequence length="224" mass="25279">MSKFVYQPPTTPYLDVLYQDDDLVVLDKPSGLLSVPGRLPEHQDSLMLRVQRALPTAVVIHRLDMATSGIMVMPLNRPAMSHLARQFQERLTTKIYTAWVDGEVNADGGLIDQPLICDWPNRPKQMVDHQQGKPAQTLWRALTKRSDRSLIELHPISGRSHQLRVHMLHLGHTILGDQLYGTVCQKAAAPRLQLHASQLQFTHPVTGQRMCFDSPASQALEFLQ</sequence>
<dbReference type="PANTHER" id="PTHR21600">
    <property type="entry name" value="MITOCHONDRIAL RNA PSEUDOURIDINE SYNTHASE"/>
    <property type="match status" value="1"/>
</dbReference>
<keyword evidence="2" id="KW-0819">tRNA processing</keyword>
<accession>A0ABS7EIW9</accession>
<dbReference type="SUPFAM" id="SSF55120">
    <property type="entry name" value="Pseudouridine synthase"/>
    <property type="match status" value="1"/>
</dbReference>
<evidence type="ECO:0000256" key="4">
    <source>
        <dbReference type="RuleBase" id="RU362028"/>
    </source>
</evidence>
<dbReference type="EC" id="5.4.99.-" evidence="4"/>
<name>A0ABS7EIW9_9GAMM</name>
<dbReference type="Proteomes" id="UP001166251">
    <property type="component" value="Unassembled WGS sequence"/>
</dbReference>
<dbReference type="InterPro" id="IPR006145">
    <property type="entry name" value="PsdUridine_synth_RsuA/RluA"/>
</dbReference>
<dbReference type="EMBL" id="JAHZSS010000021">
    <property type="protein sequence ID" value="MBW8192302.1"/>
    <property type="molecule type" value="Genomic_DNA"/>
</dbReference>
<dbReference type="PANTHER" id="PTHR21600:SF91">
    <property type="entry name" value="DUAL-SPECIFICITY RNA PSEUDOURIDINE SYNTHASE RLUA"/>
    <property type="match status" value="1"/>
</dbReference>
<dbReference type="InterPro" id="IPR006225">
    <property type="entry name" value="PsdUridine_synth_RluC/D"/>
</dbReference>
<keyword evidence="7" id="KW-1185">Reference proteome</keyword>
<comment type="function">
    <text evidence="4">Responsible for synthesis of pseudouridine from uracil.</text>
</comment>
<evidence type="ECO:0000256" key="3">
    <source>
        <dbReference type="ARBA" id="ARBA00023235"/>
    </source>
</evidence>
<dbReference type="RefSeq" id="WP_220104929.1">
    <property type="nucleotide sequence ID" value="NZ_JAHZSS010000021.1"/>
</dbReference>
<evidence type="ECO:0000313" key="6">
    <source>
        <dbReference type="EMBL" id="MBW8192302.1"/>
    </source>
</evidence>
<dbReference type="InterPro" id="IPR020103">
    <property type="entry name" value="PsdUridine_synth_cat_dom_sf"/>
</dbReference>